<dbReference type="EMBL" id="AKGD01000001">
    <property type="protein sequence ID" value="EIT70110.1"/>
    <property type="molecule type" value="Genomic_DNA"/>
</dbReference>
<comment type="subcellular location">
    <subcellularLocation>
        <location evidence="3">Periplasm</location>
    </subcellularLocation>
</comment>
<evidence type="ECO:0000256" key="11">
    <source>
        <dbReference type="ARBA" id="ARBA00022801"/>
    </source>
</evidence>
<reference evidence="19" key="2">
    <citation type="submission" date="2012-05" db="EMBL/GenBank/DDBJ databases">
        <authorList>
            <person name="Park J.-H."/>
            <person name="Zylstra G.J."/>
            <person name="Chae J.-C."/>
        </authorList>
    </citation>
    <scope>NUCLEOTIDE SEQUENCE</scope>
    <source>
        <strain evidence="19">AP103</strain>
    </source>
</reference>
<feature type="chain" id="PRO_5010596385" description="Probable periplasmic serine endoprotease DegP-like" evidence="17">
    <location>
        <begin position="31"/>
        <end position="490"/>
    </location>
</feature>
<dbReference type="GO" id="GO:0042597">
    <property type="term" value="C:periplasmic space"/>
    <property type="evidence" value="ECO:0007669"/>
    <property type="project" value="UniProtKB-SubCell"/>
</dbReference>
<evidence type="ECO:0000256" key="15">
    <source>
        <dbReference type="PIRSR" id="PIRSR611782-1"/>
    </source>
</evidence>
<evidence type="ECO:0000256" key="16">
    <source>
        <dbReference type="PIRSR" id="PIRSR611782-2"/>
    </source>
</evidence>
<dbReference type="SUPFAM" id="SSF50494">
    <property type="entry name" value="Trypsin-like serine proteases"/>
    <property type="match status" value="1"/>
</dbReference>
<feature type="binding site" evidence="16">
    <location>
        <begin position="237"/>
        <end position="239"/>
    </location>
    <ligand>
        <name>substrate</name>
    </ligand>
</feature>
<dbReference type="Gene3D" id="2.40.10.120">
    <property type="match status" value="1"/>
</dbReference>
<dbReference type="NCBIfam" id="TIGR02037">
    <property type="entry name" value="degP_htrA_DO"/>
    <property type="match status" value="1"/>
</dbReference>
<evidence type="ECO:0000313" key="21">
    <source>
        <dbReference type="Proteomes" id="UP000003704"/>
    </source>
</evidence>
<evidence type="ECO:0000256" key="10">
    <source>
        <dbReference type="ARBA" id="ARBA00022764"/>
    </source>
</evidence>
<evidence type="ECO:0000256" key="13">
    <source>
        <dbReference type="ARBA" id="ARBA00023016"/>
    </source>
</evidence>
<dbReference type="InterPro" id="IPR041489">
    <property type="entry name" value="PDZ_6"/>
</dbReference>
<dbReference type="SUPFAM" id="SSF50156">
    <property type="entry name" value="PDZ domain-like"/>
    <property type="match status" value="2"/>
</dbReference>
<dbReference type="PROSITE" id="PS50106">
    <property type="entry name" value="PDZ"/>
    <property type="match status" value="2"/>
</dbReference>
<dbReference type="CDD" id="cd10839">
    <property type="entry name" value="cpPDZ1_DegP-like"/>
    <property type="match status" value="1"/>
</dbReference>
<evidence type="ECO:0000256" key="2">
    <source>
        <dbReference type="ARBA" id="ARBA00002610"/>
    </source>
</evidence>
<feature type="signal peptide" evidence="17">
    <location>
        <begin position="1"/>
        <end position="30"/>
    </location>
</feature>
<dbReference type="Pfam" id="PF17820">
    <property type="entry name" value="PDZ_6"/>
    <property type="match status" value="1"/>
</dbReference>
<evidence type="ECO:0000256" key="3">
    <source>
        <dbReference type="ARBA" id="ARBA00004418"/>
    </source>
</evidence>
<dbReference type="SMART" id="SM00228">
    <property type="entry name" value="PDZ"/>
    <property type="match status" value="2"/>
</dbReference>
<feature type="domain" description="PDZ" evidence="18">
    <location>
        <begin position="288"/>
        <end position="374"/>
    </location>
</feature>
<comment type="caution">
    <text evidence="19">The sequence shown here is derived from an EMBL/GenBank/DDBJ whole genome shotgun (WGS) entry which is preliminary data.</text>
</comment>
<protein>
    <recommendedName>
        <fullName evidence="6">Probable periplasmic serine endoprotease DegP-like</fullName>
        <ecNumber evidence="5">3.4.21.107</ecNumber>
    </recommendedName>
    <alternativeName>
        <fullName evidence="14">Protease Do</fullName>
    </alternativeName>
</protein>
<accession>I8T849</accession>
<dbReference type="Proteomes" id="UP000003704">
    <property type="component" value="Unassembled WGS sequence"/>
</dbReference>
<dbReference type="PANTHER" id="PTHR22939:SF130">
    <property type="entry name" value="PERIPLASMIC SERINE ENDOPROTEASE DEGP-LIKE-RELATED"/>
    <property type="match status" value="1"/>
</dbReference>
<dbReference type="InterPro" id="IPR001478">
    <property type="entry name" value="PDZ"/>
</dbReference>
<name>I8T849_9GAMM</name>
<evidence type="ECO:0000256" key="17">
    <source>
        <dbReference type="SAM" id="SignalP"/>
    </source>
</evidence>
<dbReference type="Pfam" id="PF13180">
    <property type="entry name" value="PDZ_2"/>
    <property type="match status" value="1"/>
</dbReference>
<dbReference type="EC" id="3.4.21.107" evidence="5"/>
<feature type="active site" description="Charge relay system" evidence="15">
    <location>
        <position position="166"/>
    </location>
</feature>
<evidence type="ECO:0000313" key="20">
    <source>
        <dbReference type="EMBL" id="EIT70110.1"/>
    </source>
</evidence>
<evidence type="ECO:0000256" key="4">
    <source>
        <dbReference type="ARBA" id="ARBA00010541"/>
    </source>
</evidence>
<evidence type="ECO:0000313" key="19">
    <source>
        <dbReference type="EMBL" id="EIT69923.1"/>
    </source>
</evidence>
<keyword evidence="7" id="KW-0645">Protease</keyword>
<evidence type="ECO:0000256" key="5">
    <source>
        <dbReference type="ARBA" id="ARBA00013035"/>
    </source>
</evidence>
<feature type="active site" description="Charge relay system" evidence="15">
    <location>
        <position position="136"/>
    </location>
</feature>
<dbReference type="InterPro" id="IPR036034">
    <property type="entry name" value="PDZ_sf"/>
</dbReference>
<comment type="function">
    <text evidence="2">Might be efficient in the degradation of transiently denatured and unfolded proteins which accumulate in the periplasm following stress conditions.</text>
</comment>
<proteinExistence type="inferred from homology"/>
<keyword evidence="12" id="KW-0720">Serine protease</keyword>
<dbReference type="PRINTS" id="PR00834">
    <property type="entry name" value="PROTEASES2C"/>
</dbReference>
<comment type="catalytic activity">
    <reaction evidence="1">
        <text>Acts on substrates that are at least partially unfolded. The cleavage site P1 residue is normally between a pair of hydrophobic residues, such as Val-|-Val.</text>
        <dbReference type="EC" id="3.4.21.107"/>
    </reaction>
</comment>
<dbReference type="STRING" id="1172194.WQQ_00600"/>
<dbReference type="PATRIC" id="fig|1172194.4.peg.236"/>
<feature type="active site" description="Charge relay system" evidence="15">
    <location>
        <position position="239"/>
    </location>
</feature>
<dbReference type="AlphaFoldDB" id="I8T849"/>
<dbReference type="Pfam" id="PF13365">
    <property type="entry name" value="Trypsin_2"/>
    <property type="match status" value="1"/>
</dbReference>
<dbReference type="GO" id="GO:0004252">
    <property type="term" value="F:serine-type endopeptidase activity"/>
    <property type="evidence" value="ECO:0007669"/>
    <property type="project" value="InterPro"/>
</dbReference>
<organism evidence="19 21">
    <name type="scientific">Hydrocarboniphaga effusa AP103</name>
    <dbReference type="NCBI Taxonomy" id="1172194"/>
    <lineage>
        <taxon>Bacteria</taxon>
        <taxon>Pseudomonadati</taxon>
        <taxon>Pseudomonadota</taxon>
        <taxon>Gammaproteobacteria</taxon>
        <taxon>Nevskiales</taxon>
        <taxon>Nevskiaceae</taxon>
        <taxon>Hydrocarboniphaga</taxon>
    </lineage>
</organism>
<dbReference type="Gene3D" id="2.30.42.10">
    <property type="match status" value="2"/>
</dbReference>
<dbReference type="PANTHER" id="PTHR22939">
    <property type="entry name" value="SERINE PROTEASE FAMILY S1C HTRA-RELATED"/>
    <property type="match status" value="1"/>
</dbReference>
<reference evidence="19 21" key="1">
    <citation type="journal article" date="2012" name="J. Bacteriol.">
        <title>Genome Sequence of n-Alkane-Degrading Hydrocarboniphaga effusa Strain AP103T (ATCC BAA-332T).</title>
        <authorList>
            <person name="Chang H.K."/>
            <person name="Zylstra G.J."/>
            <person name="Chae J.C."/>
        </authorList>
    </citation>
    <scope>NUCLEOTIDE SEQUENCE [LARGE SCALE GENOMIC DNA]</scope>
    <source>
        <strain evidence="19 21">AP103</strain>
    </source>
</reference>
<keyword evidence="11" id="KW-0378">Hydrolase</keyword>
<feature type="domain" description="PDZ" evidence="18">
    <location>
        <begin position="399"/>
        <end position="480"/>
    </location>
</feature>
<evidence type="ECO:0000259" key="18">
    <source>
        <dbReference type="PROSITE" id="PS50106"/>
    </source>
</evidence>
<evidence type="ECO:0000256" key="9">
    <source>
        <dbReference type="ARBA" id="ARBA00022737"/>
    </source>
</evidence>
<evidence type="ECO:0000256" key="14">
    <source>
        <dbReference type="ARBA" id="ARBA00032850"/>
    </source>
</evidence>
<gene>
    <name evidence="19" type="ORF">WQQ_00600</name>
    <name evidence="20" type="ORF">WQQ_02470</name>
</gene>
<keyword evidence="8 17" id="KW-0732">Signal</keyword>
<feature type="binding site" evidence="16">
    <location>
        <position position="136"/>
    </location>
    <ligand>
        <name>substrate</name>
    </ligand>
</feature>
<dbReference type="InterPro" id="IPR011782">
    <property type="entry name" value="Pept_S1C_Do"/>
</dbReference>
<dbReference type="FunFam" id="2.40.10.120:FF:000007">
    <property type="entry name" value="Periplasmic serine endoprotease DegP-like"/>
    <property type="match status" value="1"/>
</dbReference>
<dbReference type="MEROPS" id="S01.453"/>
<feature type="binding site" evidence="16">
    <location>
        <position position="166"/>
    </location>
    <ligand>
        <name>substrate</name>
    </ligand>
</feature>
<evidence type="ECO:0000256" key="7">
    <source>
        <dbReference type="ARBA" id="ARBA00022670"/>
    </source>
</evidence>
<evidence type="ECO:0000256" key="1">
    <source>
        <dbReference type="ARBA" id="ARBA00001772"/>
    </source>
</evidence>
<keyword evidence="9" id="KW-0677">Repeat</keyword>
<sequence>MKMSMKIVRNPFAAALLGAAAVAVPGTALFAMGHENPSVAVAAPVAAPANVSARAALPDFSAMVRAYGPAVVNITTKGTVKTSARGQLRGFPGFGGNGDDPFSQFFGQMPQQERPTFGEGSGFIVGADGVILTNAHVVADAKEVTVKLTDRREFTAKVIGQDAKSDVAVLKIDARDLPTVKLGNPEELNVGEWVVAIGSPFGFENTVTQGIVSAKGRTLPDGSYVPFIQTDVAINPGNSGGPLFNLDGEVVGINSQIYSRSGGFQGVSFSIPIDVALNVSKQLQTSGKVTRGKLGVTIQAVNQQLAQSFGLAQPTGALVSNVEEDSAAAKAGVQPGDVILAVDGKPVQDSFALPSAIASMQPGAKVELTVWRDGKKRDLTAKLEAMDDTQVASADEGGKADAGGRLGVAVRPLTSDEKKQIDVKGGLVVEDVAAAAAEAGIRPGDVLLSANGKTIDSAKQLREIVEKSDRHIAVLIQRGEARIFVPVDLG</sequence>
<evidence type="ECO:0000256" key="8">
    <source>
        <dbReference type="ARBA" id="ARBA00022729"/>
    </source>
</evidence>
<dbReference type="InterPro" id="IPR009003">
    <property type="entry name" value="Peptidase_S1_PA"/>
</dbReference>
<evidence type="ECO:0000256" key="12">
    <source>
        <dbReference type="ARBA" id="ARBA00022825"/>
    </source>
</evidence>
<dbReference type="EMBL" id="AKGD01000001">
    <property type="protein sequence ID" value="EIT69923.1"/>
    <property type="molecule type" value="Genomic_DNA"/>
</dbReference>
<keyword evidence="13" id="KW-0346">Stress response</keyword>
<comment type="similarity">
    <text evidence="4">Belongs to the peptidase S1C family.</text>
</comment>
<keyword evidence="10" id="KW-0574">Periplasm</keyword>
<dbReference type="GO" id="GO:0006508">
    <property type="term" value="P:proteolysis"/>
    <property type="evidence" value="ECO:0007669"/>
    <property type="project" value="UniProtKB-KW"/>
</dbReference>
<dbReference type="InterPro" id="IPR001940">
    <property type="entry name" value="Peptidase_S1C"/>
</dbReference>
<evidence type="ECO:0000256" key="6">
    <source>
        <dbReference type="ARBA" id="ARBA00013958"/>
    </source>
</evidence>
<keyword evidence="21" id="KW-1185">Reference proteome</keyword>